<evidence type="ECO:0000256" key="1">
    <source>
        <dbReference type="ARBA" id="ARBA00008270"/>
    </source>
</evidence>
<dbReference type="KEGG" id="psin:CAK95_14770"/>
<dbReference type="SUPFAM" id="SSF54506">
    <property type="entry name" value="Diaminopimelate epimerase-like"/>
    <property type="match status" value="1"/>
</dbReference>
<organism evidence="3 4">
    <name type="scientific">Pseudorhodoplanes sinuspersici</name>
    <dbReference type="NCBI Taxonomy" id="1235591"/>
    <lineage>
        <taxon>Bacteria</taxon>
        <taxon>Pseudomonadati</taxon>
        <taxon>Pseudomonadota</taxon>
        <taxon>Alphaproteobacteria</taxon>
        <taxon>Hyphomicrobiales</taxon>
        <taxon>Pseudorhodoplanes</taxon>
    </lineage>
</organism>
<dbReference type="PIRSF" id="PIRSF016184">
    <property type="entry name" value="PhzC_PhzF"/>
    <property type="match status" value="1"/>
</dbReference>
<feature type="active site" evidence="2">
    <location>
        <position position="46"/>
    </location>
</feature>
<dbReference type="GO" id="GO:0005737">
    <property type="term" value="C:cytoplasm"/>
    <property type="evidence" value="ECO:0007669"/>
    <property type="project" value="TreeGrafter"/>
</dbReference>
<reference evidence="3 4" key="1">
    <citation type="submission" date="2017-05" db="EMBL/GenBank/DDBJ databases">
        <title>Full genome sequence of Pseudorhodoplanes sinuspersici.</title>
        <authorList>
            <person name="Dastgheib S.M.M."/>
            <person name="Shavandi M."/>
            <person name="Tirandaz H."/>
        </authorList>
    </citation>
    <scope>NUCLEOTIDE SEQUENCE [LARGE SCALE GENOMIC DNA]</scope>
    <source>
        <strain evidence="3 4">RIPI110</strain>
    </source>
</reference>
<evidence type="ECO:0000313" key="3">
    <source>
        <dbReference type="EMBL" id="ARQ00197.1"/>
    </source>
</evidence>
<evidence type="ECO:0000313" key="4">
    <source>
        <dbReference type="Proteomes" id="UP000194137"/>
    </source>
</evidence>
<dbReference type="Proteomes" id="UP000194137">
    <property type="component" value="Chromosome"/>
</dbReference>
<dbReference type="GO" id="GO:0016853">
    <property type="term" value="F:isomerase activity"/>
    <property type="evidence" value="ECO:0007669"/>
    <property type="project" value="TreeGrafter"/>
</dbReference>
<comment type="similarity">
    <text evidence="1">Belongs to the PhzF family.</text>
</comment>
<dbReference type="AlphaFoldDB" id="A0A1W6ZS27"/>
<dbReference type="EMBL" id="CP021112">
    <property type="protein sequence ID" value="ARQ00197.1"/>
    <property type="molecule type" value="Genomic_DNA"/>
</dbReference>
<dbReference type="PANTHER" id="PTHR13774">
    <property type="entry name" value="PHENAZINE BIOSYNTHESIS PROTEIN"/>
    <property type="match status" value="1"/>
</dbReference>
<evidence type="ECO:0000256" key="2">
    <source>
        <dbReference type="PIRSR" id="PIRSR016184-1"/>
    </source>
</evidence>
<gene>
    <name evidence="3" type="ORF">CAK95_14770</name>
</gene>
<dbReference type="Pfam" id="PF02567">
    <property type="entry name" value="PhzC-PhzF"/>
    <property type="match status" value="1"/>
</dbReference>
<dbReference type="OrthoDB" id="9788221at2"/>
<sequence length="298" mass="31828">MRRRFVTLDVFTENRFTGNPLAVVLESDGLEKSDMQAIAREFNLAETVFVMQPANERHRALLRIFTPQTELPFAGHPTVGTAVLLGCMSGYNLGAHDLVLEETVGLVHCTVEPKGREHGHASFVLPRLPEKLEGAPSGEAAMAALGLNASDIGFGEPSAWSAGVAVNFIPVRDLESIARATPDASHFDGAFGKNGRSVAYLFCGETSDHAHHFHARMFAPKLGIREDPATGAAVAAFAGLIAETTRPEDGSHRFVIEQGYEMGRPSQIELGMTIESGALTRATIGGSAIIVSDGHLEA</sequence>
<dbReference type="PANTHER" id="PTHR13774:SF32">
    <property type="entry name" value="ANTISENSE-ENHANCING SEQUENCE 1"/>
    <property type="match status" value="1"/>
</dbReference>
<dbReference type="RefSeq" id="WP_086088594.1">
    <property type="nucleotide sequence ID" value="NZ_CP021112.1"/>
</dbReference>
<protein>
    <submittedName>
        <fullName evidence="3">Phenazine biosynthesis protein PhzF</fullName>
    </submittedName>
</protein>
<proteinExistence type="inferred from homology"/>
<dbReference type="InterPro" id="IPR003719">
    <property type="entry name" value="Phenazine_PhzF-like"/>
</dbReference>
<accession>A0A1W6ZS27</accession>
<keyword evidence="4" id="KW-1185">Reference proteome</keyword>
<dbReference type="NCBIfam" id="TIGR00654">
    <property type="entry name" value="PhzF_family"/>
    <property type="match status" value="1"/>
</dbReference>
<name>A0A1W6ZS27_9HYPH</name>
<dbReference type="STRING" id="1235591.CAK95_14770"/>
<dbReference type="Gene3D" id="3.10.310.10">
    <property type="entry name" value="Diaminopimelate Epimerase, Chain A, domain 1"/>
    <property type="match status" value="2"/>
</dbReference>